<protein>
    <submittedName>
        <fullName evidence="2">POU domain protein</fullName>
    </submittedName>
</protein>
<proteinExistence type="predicted"/>
<reference evidence="2" key="1">
    <citation type="submission" date="2022-11" db="UniProtKB">
        <authorList>
            <consortium name="WormBaseParasite"/>
        </authorList>
    </citation>
    <scope>IDENTIFICATION</scope>
</reference>
<name>A0AC35GY09_9BILA</name>
<dbReference type="WBParaSite" id="PS1159_v2.g9681.t1">
    <property type="protein sequence ID" value="PS1159_v2.g9681.t1"/>
    <property type="gene ID" value="PS1159_v2.g9681"/>
</dbReference>
<evidence type="ECO:0000313" key="2">
    <source>
        <dbReference type="WBParaSite" id="PS1159_v2.g9681.t1"/>
    </source>
</evidence>
<evidence type="ECO:0000313" key="1">
    <source>
        <dbReference type="Proteomes" id="UP000887580"/>
    </source>
</evidence>
<dbReference type="Proteomes" id="UP000887580">
    <property type="component" value="Unplaced"/>
</dbReference>
<organism evidence="1 2">
    <name type="scientific">Panagrolaimus sp. PS1159</name>
    <dbReference type="NCBI Taxonomy" id="55785"/>
    <lineage>
        <taxon>Eukaryota</taxon>
        <taxon>Metazoa</taxon>
        <taxon>Ecdysozoa</taxon>
        <taxon>Nematoda</taxon>
        <taxon>Chromadorea</taxon>
        <taxon>Rhabditida</taxon>
        <taxon>Tylenchina</taxon>
        <taxon>Panagrolaimomorpha</taxon>
        <taxon>Panagrolaimoidea</taxon>
        <taxon>Panagrolaimidae</taxon>
        <taxon>Panagrolaimus</taxon>
    </lineage>
</organism>
<sequence>MYSVDVALRIHVTSYFLPVNLHIFLQSKDTSNNICCIYSGITNNIISKTPSCVLHVEKKGRMTFENSNNNNIGINDNDNQRMVISNLISSTSAGANTSSSSRRKKGKPQKCVDSTLANGSTDNFPSTTSLLGESNPRLGSSNDDSGIEASFNSLLANLLPSTSLADSEAVGNPDVDDQQLSPQQQLVKTLQACLNAAILPNTSTTDSARDSVSPSMIPPPTANSLIATSFLPSLTAAKPAQKPSSKKRKLKQVQKVEDVPPVTLPDGFEQLLKKVKHEPKPISDLDGTSTLSTSSVTSRPTSANEIDQQQQTPPKKKRETGRCETKATIQAPDGTIVEGNYNPQELNDFVKEFKVLRNKYGFTQGDVGAALGKRYGADFSQTTISRFEALNLSYKNMCKLRPLLEEWLGDIEKAVALGVPISDLLTMSNFDSDSTMMVGGSSSSSNTNNNYGLMRDNQSFCPSRKDGSAVENEWVYSEGEQLYGGKDLEWFKEKTQQLPYIDDGVSTVSEWSSVLELQEKIVDLNNAIPKRSVRFTSKQITVEENDKYFHPRKKRSSFLSAIARRLPRRKSLHPSWKDADVAIYAKNVIENNLNSLTRRLDQCRLDGGCDFVYNSPEEDAYIVKPNEMAEAQEDPDLFPGLAQAEDDPANNSWDNFHWNGQDKPSMVDVNGDGPRTFWCSDQWNHNKFDSGTPWRGLGGEFEFCSALSAKDCDGLPVIGKQSQDRPWNDRAFNDPEDLSSNIGLMGLAFDDIIGYLMGQVVVDNDEIEEEKQKDRRLKYEFEDDGWCGSNSPESRPHPIHVSKLNAKIIPPLKKRRKRTNLEEQQRNALDTYFLLNPRPDPREISEISNALNLDSDVVRVWFCNRRQKTRKTEE</sequence>
<accession>A0AC35GY09</accession>